<dbReference type="Proteomes" id="UP000789396">
    <property type="component" value="Unassembled WGS sequence"/>
</dbReference>
<sequence>DEVNLDDLCTFFSNINSKSLSVLLEIVIPYNAQVVSKSIQFDEFGNPEKIETKNLKNLISYNTLGTVSSEDTSSVDSEEIENVSG</sequence>
<proteinExistence type="predicted"/>
<evidence type="ECO:0000313" key="1">
    <source>
        <dbReference type="EMBL" id="CAG8780478.1"/>
    </source>
</evidence>
<evidence type="ECO:0000313" key="2">
    <source>
        <dbReference type="Proteomes" id="UP000789396"/>
    </source>
</evidence>
<keyword evidence="2" id="KW-1185">Reference proteome</keyword>
<dbReference type="AlphaFoldDB" id="A0A9N9JGB3"/>
<comment type="caution">
    <text evidence="1">The sequence shown here is derived from an EMBL/GenBank/DDBJ whole genome shotgun (WGS) entry which is preliminary data.</text>
</comment>
<reference evidence="1" key="1">
    <citation type="submission" date="2021-06" db="EMBL/GenBank/DDBJ databases">
        <authorList>
            <person name="Kallberg Y."/>
            <person name="Tangrot J."/>
            <person name="Rosling A."/>
        </authorList>
    </citation>
    <scope>NUCLEOTIDE SEQUENCE</scope>
    <source>
        <strain evidence="1">IN212</strain>
    </source>
</reference>
<dbReference type="EMBL" id="CAJVPZ010052370">
    <property type="protein sequence ID" value="CAG8780478.1"/>
    <property type="molecule type" value="Genomic_DNA"/>
</dbReference>
<dbReference type="OrthoDB" id="10442626at2759"/>
<name>A0A9N9JGB3_9GLOM</name>
<accession>A0A9N9JGB3</accession>
<gene>
    <name evidence="1" type="ORF">RFULGI_LOCUS15776</name>
</gene>
<protein>
    <submittedName>
        <fullName evidence="1">14153_t:CDS:1</fullName>
    </submittedName>
</protein>
<organism evidence="1 2">
    <name type="scientific">Racocetra fulgida</name>
    <dbReference type="NCBI Taxonomy" id="60492"/>
    <lineage>
        <taxon>Eukaryota</taxon>
        <taxon>Fungi</taxon>
        <taxon>Fungi incertae sedis</taxon>
        <taxon>Mucoromycota</taxon>
        <taxon>Glomeromycotina</taxon>
        <taxon>Glomeromycetes</taxon>
        <taxon>Diversisporales</taxon>
        <taxon>Gigasporaceae</taxon>
        <taxon>Racocetra</taxon>
    </lineage>
</organism>
<feature type="non-terminal residue" evidence="1">
    <location>
        <position position="85"/>
    </location>
</feature>
<feature type="non-terminal residue" evidence="1">
    <location>
        <position position="1"/>
    </location>
</feature>